<dbReference type="InterPro" id="IPR053166">
    <property type="entry name" value="UPF0718_permease"/>
</dbReference>
<dbReference type="PANTHER" id="PTHR42775:SF2">
    <property type="entry name" value="PERMEASE"/>
    <property type="match status" value="1"/>
</dbReference>
<dbReference type="InterPro" id="IPR005524">
    <property type="entry name" value="DUF318"/>
</dbReference>
<evidence type="ECO:0000256" key="3">
    <source>
        <dbReference type="ARBA" id="ARBA00022475"/>
    </source>
</evidence>
<dbReference type="PANTHER" id="PTHR42775">
    <property type="entry name" value="PERMEASE RV2963-RELATED"/>
    <property type="match status" value="1"/>
</dbReference>
<comment type="subcellular location">
    <subcellularLocation>
        <location evidence="1">Cell membrane</location>
        <topology evidence="1">Multi-pass membrane protein</topology>
    </subcellularLocation>
</comment>
<dbReference type="Pfam" id="PF03773">
    <property type="entry name" value="ArsP_1"/>
    <property type="match status" value="1"/>
</dbReference>
<dbReference type="RefSeq" id="WP_006565595.1">
    <property type="nucleotide sequence ID" value="NZ_BAABZP010000001.1"/>
</dbReference>
<dbReference type="GO" id="GO:0005886">
    <property type="term" value="C:plasma membrane"/>
    <property type="evidence" value="ECO:0007669"/>
    <property type="project" value="UniProtKB-SubCell"/>
</dbReference>
<evidence type="ECO:0000256" key="4">
    <source>
        <dbReference type="ARBA" id="ARBA00022692"/>
    </source>
</evidence>
<sequence>METIKSMWDFFQNEILGMNWLNKIIKNLLESLGLDTSSRVGNSMLFFLYDTVKIMVLLGILVLLISYIQSYFPPERTKRILEGLHGIRANIIAALLGTVTPFCSCSSIPIFIGFTNAGLPLGVTFSFLISSPMVDLGSLVLLTSIFGGKVALVYVLLGLVIAVAGGTVIEKLHLEHQIRDFNKSDHVPDVPQESLCFKDRVKYAWETAKITVKGVTPYILAGVAIGAVIHNWIPETLIIKILGKGNPLGILIAVPAGIPMYADIFGTIPVAEALLSKGAQLGVVLSFMMAVTTLSLPSVIMLKKAVKPKLLLIFAVICTLGIIFVGYFFNAFQYLFL</sequence>
<keyword evidence="4" id="KW-0812">Transmembrane</keyword>
<protein>
    <submittedName>
        <fullName evidence="7">Putative permease</fullName>
    </submittedName>
</protein>
<evidence type="ECO:0000256" key="5">
    <source>
        <dbReference type="ARBA" id="ARBA00022989"/>
    </source>
</evidence>
<accession>A0A6N2R9H6</accession>
<evidence type="ECO:0000313" key="7">
    <source>
        <dbReference type="EMBL" id="VYS76595.1"/>
    </source>
</evidence>
<organism evidence="7">
    <name type="scientific">Anaerostipes caccae</name>
    <dbReference type="NCBI Taxonomy" id="105841"/>
    <lineage>
        <taxon>Bacteria</taxon>
        <taxon>Bacillati</taxon>
        <taxon>Bacillota</taxon>
        <taxon>Clostridia</taxon>
        <taxon>Lachnospirales</taxon>
        <taxon>Lachnospiraceae</taxon>
        <taxon>Anaerostipes</taxon>
    </lineage>
</organism>
<evidence type="ECO:0000256" key="2">
    <source>
        <dbReference type="ARBA" id="ARBA00006386"/>
    </source>
</evidence>
<keyword evidence="5" id="KW-1133">Transmembrane helix</keyword>
<dbReference type="EMBL" id="CACRSQ010000002">
    <property type="protein sequence ID" value="VYS76595.1"/>
    <property type="molecule type" value="Genomic_DNA"/>
</dbReference>
<gene>
    <name evidence="7" type="ORF">ACLFYP115_00311</name>
</gene>
<proteinExistence type="inferred from homology"/>
<keyword evidence="6" id="KW-0472">Membrane</keyword>
<reference evidence="7" key="1">
    <citation type="submission" date="2019-11" db="EMBL/GenBank/DDBJ databases">
        <authorList>
            <person name="Feng L."/>
        </authorList>
    </citation>
    <scope>NUCLEOTIDE SEQUENCE</scope>
    <source>
        <strain evidence="7">AcaccaeLFYP115</strain>
    </source>
</reference>
<name>A0A6N2R9H6_9FIRM</name>
<evidence type="ECO:0000256" key="6">
    <source>
        <dbReference type="ARBA" id="ARBA00023136"/>
    </source>
</evidence>
<keyword evidence="3" id="KW-1003">Cell membrane</keyword>
<dbReference type="AlphaFoldDB" id="A0A6N2R9H6"/>
<evidence type="ECO:0000256" key="1">
    <source>
        <dbReference type="ARBA" id="ARBA00004651"/>
    </source>
</evidence>
<comment type="similarity">
    <text evidence="2">Belongs to the UPF0718 family.</text>
</comment>